<dbReference type="Gramene" id="GBG63612">
    <property type="protein sequence ID" value="GBG63612"/>
    <property type="gene ID" value="CBR_g38923"/>
</dbReference>
<evidence type="ECO:0000313" key="1">
    <source>
        <dbReference type="EMBL" id="GBG63612.1"/>
    </source>
</evidence>
<accession>A0A388K0P5</accession>
<name>A0A388K0P5_CHABU</name>
<reference evidence="1 2" key="1">
    <citation type="journal article" date="2018" name="Cell">
        <title>The Chara Genome: Secondary Complexity and Implications for Plant Terrestrialization.</title>
        <authorList>
            <person name="Nishiyama T."/>
            <person name="Sakayama H."/>
            <person name="Vries J.D."/>
            <person name="Buschmann H."/>
            <person name="Saint-Marcoux D."/>
            <person name="Ullrich K.K."/>
            <person name="Haas F.B."/>
            <person name="Vanderstraeten L."/>
            <person name="Becker D."/>
            <person name="Lang D."/>
            <person name="Vosolsobe S."/>
            <person name="Rombauts S."/>
            <person name="Wilhelmsson P.K.I."/>
            <person name="Janitza P."/>
            <person name="Kern R."/>
            <person name="Heyl A."/>
            <person name="Rumpler F."/>
            <person name="Villalobos L.I.A.C."/>
            <person name="Clay J.M."/>
            <person name="Skokan R."/>
            <person name="Toyoda A."/>
            <person name="Suzuki Y."/>
            <person name="Kagoshima H."/>
            <person name="Schijlen E."/>
            <person name="Tajeshwar N."/>
            <person name="Catarino B."/>
            <person name="Hetherington A.J."/>
            <person name="Saltykova A."/>
            <person name="Bonnot C."/>
            <person name="Breuninger H."/>
            <person name="Symeonidi A."/>
            <person name="Radhakrishnan G.V."/>
            <person name="Van Nieuwerburgh F."/>
            <person name="Deforce D."/>
            <person name="Chang C."/>
            <person name="Karol K.G."/>
            <person name="Hedrich R."/>
            <person name="Ulvskov P."/>
            <person name="Glockner G."/>
            <person name="Delwiche C.F."/>
            <person name="Petrasek J."/>
            <person name="Van de Peer Y."/>
            <person name="Friml J."/>
            <person name="Beilby M."/>
            <person name="Dolan L."/>
            <person name="Kohara Y."/>
            <person name="Sugano S."/>
            <person name="Fujiyama A."/>
            <person name="Delaux P.-M."/>
            <person name="Quint M."/>
            <person name="TheiBen G."/>
            <person name="Hagemann M."/>
            <person name="Harholt J."/>
            <person name="Dunand C."/>
            <person name="Zachgo S."/>
            <person name="Langdale J."/>
            <person name="Maumus F."/>
            <person name="Straeten D.V.D."/>
            <person name="Gould S.B."/>
            <person name="Rensing S.A."/>
        </authorList>
    </citation>
    <scope>NUCLEOTIDE SEQUENCE [LARGE SCALE GENOMIC DNA]</scope>
    <source>
        <strain evidence="1 2">S276</strain>
    </source>
</reference>
<proteinExistence type="predicted"/>
<protein>
    <submittedName>
        <fullName evidence="1">Uncharacterized protein</fullName>
    </submittedName>
</protein>
<organism evidence="1 2">
    <name type="scientific">Chara braunii</name>
    <name type="common">Braun's stonewort</name>
    <dbReference type="NCBI Taxonomy" id="69332"/>
    <lineage>
        <taxon>Eukaryota</taxon>
        <taxon>Viridiplantae</taxon>
        <taxon>Streptophyta</taxon>
        <taxon>Charophyceae</taxon>
        <taxon>Charales</taxon>
        <taxon>Characeae</taxon>
        <taxon>Chara</taxon>
    </lineage>
</organism>
<evidence type="ECO:0000313" key="2">
    <source>
        <dbReference type="Proteomes" id="UP000265515"/>
    </source>
</evidence>
<dbReference type="AlphaFoldDB" id="A0A388K0P5"/>
<gene>
    <name evidence="1" type="ORF">CBR_g38923</name>
</gene>
<dbReference type="Proteomes" id="UP000265515">
    <property type="component" value="Unassembled WGS sequence"/>
</dbReference>
<sequence>MVCCVQDFVASHVLWIPELVTGDKAWLAHFRPPSRSTQALIACAQKQVIAEVKEIFVTPEIQTLPLVEFLSFNDWAELIYLYRHRRNEFVDALNRMARATVVVDEAVKVEDRMVNASTIDAEVKFVGIWGADSQFHKERVVRGVVIVDEVALEDDEDEMTEEEEYMRKKEVEVARTKACLMTNKKKTFTDARRNAFLPLASPRWVETMSTAFSDRIWSLETFNYLAPIDQRGYRLSASLTQDEMKAAFERALDMSTTPPKVKFPFNGDGIFLPPMSSMDVSKCFLPRPNVLIKGNKPRQNLSALAELKRVWNVGRPYLKCKCCSEGKADCGTGPAWFDHLILFLLHNLDILYPDAPTPRAKVSSVIKCFSTCWKPLILTSLSFGCVREVMMLLAKKIVANPSLTIDFVLVGVNGADRKAFKECAKLLLMSKLLTSGCSANLSLYAR</sequence>
<comment type="caution">
    <text evidence="1">The sequence shown here is derived from an EMBL/GenBank/DDBJ whole genome shotgun (WGS) entry which is preliminary data.</text>
</comment>
<keyword evidence="2" id="KW-1185">Reference proteome</keyword>
<dbReference type="EMBL" id="BFEA01000041">
    <property type="protein sequence ID" value="GBG63612.1"/>
    <property type="molecule type" value="Genomic_DNA"/>
</dbReference>